<evidence type="ECO:0000256" key="2">
    <source>
        <dbReference type="SAM" id="SignalP"/>
    </source>
</evidence>
<reference evidence="3" key="1">
    <citation type="submission" date="2015-11" db="EMBL/GenBank/DDBJ databases">
        <title>De novo transcriptome assembly of four potential Pierce s Disease insect vectors from Arizona vineyards.</title>
        <authorList>
            <person name="Tassone E.E."/>
        </authorList>
    </citation>
    <scope>NUCLEOTIDE SEQUENCE</scope>
</reference>
<protein>
    <submittedName>
        <fullName evidence="3">Uncharacterized protein</fullName>
    </submittedName>
</protein>
<name>A0A1B6GDX7_9HEMI</name>
<feature type="signal peptide" evidence="2">
    <location>
        <begin position="1"/>
        <end position="17"/>
    </location>
</feature>
<evidence type="ECO:0000313" key="3">
    <source>
        <dbReference type="EMBL" id="JAS60621.1"/>
    </source>
</evidence>
<gene>
    <name evidence="3" type="ORF">g.22753</name>
</gene>
<dbReference type="EMBL" id="GECZ01009148">
    <property type="protein sequence ID" value="JAS60621.1"/>
    <property type="molecule type" value="Transcribed_RNA"/>
</dbReference>
<sequence>MKVLVVLVAACFASSQAAYSGYGGYSGPLASPVVTPNGFLADTPEVAAAKAAHFSEVAKVSSPSGYAPGPYNGAPAYNAGHNHAYQQPAPYNAAPYNPVPAVSPYANPSVTNQGYLADTPDVAAAKAAHFAEVAKTRTNPSYGPEAYDDGSYRPEYDNPNYGSPAAAPQAYAAPNHYAPAAPAHNHYAPAAPSHYNAPAPYNSYAAPSPTGGYHGPLAAPQVTPQGFLAETPEVAAAKAAHFAEVAKAGSHGRYRRSAVLVQTPASTAPLAVHAVAPVHAIAYSAPVYSYAAPHHYSYLRAPSSFAYSVRAW</sequence>
<feature type="chain" id="PRO_5008583596" evidence="2">
    <location>
        <begin position="18"/>
        <end position="312"/>
    </location>
</feature>
<organism evidence="3">
    <name type="scientific">Cuerna arida</name>
    <dbReference type="NCBI Taxonomy" id="1464854"/>
    <lineage>
        <taxon>Eukaryota</taxon>
        <taxon>Metazoa</taxon>
        <taxon>Ecdysozoa</taxon>
        <taxon>Arthropoda</taxon>
        <taxon>Hexapoda</taxon>
        <taxon>Insecta</taxon>
        <taxon>Pterygota</taxon>
        <taxon>Neoptera</taxon>
        <taxon>Paraneoptera</taxon>
        <taxon>Hemiptera</taxon>
        <taxon>Auchenorrhyncha</taxon>
        <taxon>Membracoidea</taxon>
        <taxon>Cicadellidae</taxon>
        <taxon>Cicadellinae</taxon>
        <taxon>Proconiini</taxon>
        <taxon>Cuerna</taxon>
    </lineage>
</organism>
<proteinExistence type="predicted"/>
<feature type="region of interest" description="Disordered" evidence="1">
    <location>
        <begin position="138"/>
        <end position="167"/>
    </location>
</feature>
<evidence type="ECO:0000256" key="1">
    <source>
        <dbReference type="SAM" id="MobiDB-lite"/>
    </source>
</evidence>
<keyword evidence="2" id="KW-0732">Signal</keyword>
<dbReference type="AlphaFoldDB" id="A0A1B6GDX7"/>
<accession>A0A1B6GDX7</accession>